<organism evidence="2 3">
    <name type="scientific">Hebeloma cylindrosporum</name>
    <dbReference type="NCBI Taxonomy" id="76867"/>
    <lineage>
        <taxon>Eukaryota</taxon>
        <taxon>Fungi</taxon>
        <taxon>Dikarya</taxon>
        <taxon>Basidiomycota</taxon>
        <taxon>Agaricomycotina</taxon>
        <taxon>Agaricomycetes</taxon>
        <taxon>Agaricomycetidae</taxon>
        <taxon>Agaricales</taxon>
        <taxon>Agaricineae</taxon>
        <taxon>Hymenogastraceae</taxon>
        <taxon>Hebeloma</taxon>
    </lineage>
</organism>
<feature type="compositionally biased region" description="Polar residues" evidence="1">
    <location>
        <begin position="109"/>
        <end position="127"/>
    </location>
</feature>
<dbReference type="SUPFAM" id="SSF52047">
    <property type="entry name" value="RNI-like"/>
    <property type="match status" value="1"/>
</dbReference>
<feature type="compositionally biased region" description="Polar residues" evidence="1">
    <location>
        <begin position="62"/>
        <end position="78"/>
    </location>
</feature>
<feature type="compositionally biased region" description="Polar residues" evidence="1">
    <location>
        <begin position="1"/>
        <end position="10"/>
    </location>
</feature>
<accession>A0A0C3C2K8</accession>
<feature type="region of interest" description="Disordered" evidence="1">
    <location>
        <begin position="109"/>
        <end position="128"/>
    </location>
</feature>
<feature type="compositionally biased region" description="Low complexity" evidence="1">
    <location>
        <begin position="79"/>
        <end position="94"/>
    </location>
</feature>
<feature type="region of interest" description="Disordered" evidence="1">
    <location>
        <begin position="146"/>
        <end position="179"/>
    </location>
</feature>
<sequence length="637" mass="71645">MLEGSSNSRGTFDRNLEMGASRNQEAGGLPRLSSQGFHDSDERELPSTHAYTVMETGERPPLQTSESSHSPFSTNMDLPSTSSIKSSTPDSISTVTADTTPSWSSIWQSRSYRTSQTSLDSTNSNKSFPLREISSRDISTTDLCSFDYGEGSSTQSTRTSRIPDESSPPAFTLPPPMLSPMEPSPPLTLPEQLLPSAISPRYSNPPSLISPISPGLALSYNRKPLTVQSATPVVALTFEVWRSQARERKPGSSFLGHRFGKKRASPPRADEGRSILHGSIIRIPELLSYLDTSSLSVLARTCKRMQYEVEKKRYHCVHLLGDTLVKPFELAMSKDPRRAHFVVQYSGSLWKGEWLHDAINMKHLVISRYNNTTGFFSTGPFPFHLETFELRDSAPNFYKGQEIANHIRRFLETQRSLRSIYIEDNTNYHIFLEQFKPLSVNACPRVVAFGGNIFAAEVFFPSRKILYFQWDQLADAIPFAGGYQFVFEEFLSRIAKPLSKIRALSVSLSDKPDLCLPPSVHAFGSFFPSLRFLEIKNLSDQDLNDMQVLRNLHALYISSEDFEGQQRQIIGLFSICPALHRVDYSQMDLSSSRRRYYRWSRGSGSPNEVSRRMVESGRTEFLGEANRGISLNFSSSP</sequence>
<feature type="region of interest" description="Disordered" evidence="1">
    <location>
        <begin position="252"/>
        <end position="271"/>
    </location>
</feature>
<dbReference type="EMBL" id="KN831794">
    <property type="protein sequence ID" value="KIM37861.1"/>
    <property type="molecule type" value="Genomic_DNA"/>
</dbReference>
<evidence type="ECO:0000313" key="3">
    <source>
        <dbReference type="Proteomes" id="UP000053424"/>
    </source>
</evidence>
<proteinExistence type="predicted"/>
<reference evidence="2 3" key="1">
    <citation type="submission" date="2014-04" db="EMBL/GenBank/DDBJ databases">
        <authorList>
            <consortium name="DOE Joint Genome Institute"/>
            <person name="Kuo A."/>
            <person name="Gay G."/>
            <person name="Dore J."/>
            <person name="Kohler A."/>
            <person name="Nagy L.G."/>
            <person name="Floudas D."/>
            <person name="Copeland A."/>
            <person name="Barry K.W."/>
            <person name="Cichocki N."/>
            <person name="Veneault-Fourrey C."/>
            <person name="LaButti K."/>
            <person name="Lindquist E.A."/>
            <person name="Lipzen A."/>
            <person name="Lundell T."/>
            <person name="Morin E."/>
            <person name="Murat C."/>
            <person name="Sun H."/>
            <person name="Tunlid A."/>
            <person name="Henrissat B."/>
            <person name="Grigoriev I.V."/>
            <person name="Hibbett D.S."/>
            <person name="Martin F."/>
            <person name="Nordberg H.P."/>
            <person name="Cantor M.N."/>
            <person name="Hua S.X."/>
        </authorList>
    </citation>
    <scope>NUCLEOTIDE SEQUENCE [LARGE SCALE GENOMIC DNA]</scope>
    <source>
        <strain evidence="3">h7</strain>
    </source>
</reference>
<feature type="compositionally biased region" description="Polar residues" evidence="1">
    <location>
        <begin position="151"/>
        <end position="160"/>
    </location>
</feature>
<dbReference type="HOGENOM" id="CLU_429631_0_0_1"/>
<name>A0A0C3C2K8_HEBCY</name>
<protein>
    <recommendedName>
        <fullName evidence="4">F-box domain-containing protein</fullName>
    </recommendedName>
</protein>
<evidence type="ECO:0008006" key="4">
    <source>
        <dbReference type="Google" id="ProtNLM"/>
    </source>
</evidence>
<dbReference type="Proteomes" id="UP000053424">
    <property type="component" value="Unassembled WGS sequence"/>
</dbReference>
<keyword evidence="3" id="KW-1185">Reference proteome</keyword>
<evidence type="ECO:0000313" key="2">
    <source>
        <dbReference type="EMBL" id="KIM37861.1"/>
    </source>
</evidence>
<gene>
    <name evidence="2" type="ORF">M413DRAFT_448133</name>
</gene>
<feature type="region of interest" description="Disordered" evidence="1">
    <location>
        <begin position="1"/>
        <end position="100"/>
    </location>
</feature>
<dbReference type="AlphaFoldDB" id="A0A0C3C2K8"/>
<evidence type="ECO:0000256" key="1">
    <source>
        <dbReference type="SAM" id="MobiDB-lite"/>
    </source>
</evidence>
<reference evidence="3" key="2">
    <citation type="submission" date="2015-01" db="EMBL/GenBank/DDBJ databases">
        <title>Evolutionary Origins and Diversification of the Mycorrhizal Mutualists.</title>
        <authorList>
            <consortium name="DOE Joint Genome Institute"/>
            <consortium name="Mycorrhizal Genomics Consortium"/>
            <person name="Kohler A."/>
            <person name="Kuo A."/>
            <person name="Nagy L.G."/>
            <person name="Floudas D."/>
            <person name="Copeland A."/>
            <person name="Barry K.W."/>
            <person name="Cichocki N."/>
            <person name="Veneault-Fourrey C."/>
            <person name="LaButti K."/>
            <person name="Lindquist E.A."/>
            <person name="Lipzen A."/>
            <person name="Lundell T."/>
            <person name="Morin E."/>
            <person name="Murat C."/>
            <person name="Riley R."/>
            <person name="Ohm R."/>
            <person name="Sun H."/>
            <person name="Tunlid A."/>
            <person name="Henrissat B."/>
            <person name="Grigoriev I.V."/>
            <person name="Hibbett D.S."/>
            <person name="Martin F."/>
        </authorList>
    </citation>
    <scope>NUCLEOTIDE SEQUENCE [LARGE SCALE GENOMIC DNA]</scope>
    <source>
        <strain evidence="3">h7</strain>
    </source>
</reference>